<name>A0A6I9SXG1_SESIN</name>
<dbReference type="AlphaFoldDB" id="A0A6I9SXG1"/>
<keyword evidence="2" id="KW-1185">Reference proteome</keyword>
<reference evidence="3" key="1">
    <citation type="submission" date="2025-08" db="UniProtKB">
        <authorList>
            <consortium name="RefSeq"/>
        </authorList>
    </citation>
    <scope>IDENTIFICATION</scope>
</reference>
<organism evidence="2 3">
    <name type="scientific">Sesamum indicum</name>
    <name type="common">Oriental sesame</name>
    <name type="synonym">Sesamum orientale</name>
    <dbReference type="NCBI Taxonomy" id="4182"/>
    <lineage>
        <taxon>Eukaryota</taxon>
        <taxon>Viridiplantae</taxon>
        <taxon>Streptophyta</taxon>
        <taxon>Embryophyta</taxon>
        <taxon>Tracheophyta</taxon>
        <taxon>Spermatophyta</taxon>
        <taxon>Magnoliopsida</taxon>
        <taxon>eudicotyledons</taxon>
        <taxon>Gunneridae</taxon>
        <taxon>Pentapetalae</taxon>
        <taxon>asterids</taxon>
        <taxon>lamiids</taxon>
        <taxon>Lamiales</taxon>
        <taxon>Pedaliaceae</taxon>
        <taxon>Sesamum</taxon>
    </lineage>
</organism>
<evidence type="ECO:0000313" key="2">
    <source>
        <dbReference type="Proteomes" id="UP000504604"/>
    </source>
</evidence>
<dbReference type="Proteomes" id="UP000504604">
    <property type="component" value="Linkage group LG3"/>
</dbReference>
<evidence type="ECO:0000313" key="3">
    <source>
        <dbReference type="RefSeq" id="XP_011072309.1"/>
    </source>
</evidence>
<dbReference type="OrthoDB" id="1748369at2759"/>
<feature type="region of interest" description="Disordered" evidence="1">
    <location>
        <begin position="66"/>
        <end position="120"/>
    </location>
</feature>
<gene>
    <name evidence="3" type="primary">LOC105157596</name>
</gene>
<dbReference type="KEGG" id="sind:105157596"/>
<proteinExistence type="predicted"/>
<feature type="compositionally biased region" description="Basic and acidic residues" evidence="1">
    <location>
        <begin position="66"/>
        <end position="88"/>
    </location>
</feature>
<feature type="compositionally biased region" description="Polar residues" evidence="1">
    <location>
        <begin position="89"/>
        <end position="108"/>
    </location>
</feature>
<dbReference type="GeneID" id="105157596"/>
<dbReference type="PANTHER" id="PTHR33240">
    <property type="entry name" value="OS08G0508500 PROTEIN"/>
    <property type="match status" value="1"/>
</dbReference>
<sequence>MVEKEGLLQWPGKMRDTLAKKNSNKYCKFHKDKGHNTEDCYQLKDEIERLKRQGYFKHLIDRRIEAGDRSRSRSRERHQKEDAGKSLARDNTPTNGVIHTISDGPTNEDSSRARKRHARESRFRYGEQKMHVESQEDIVFGDRDLSSGVLDQNDPIVIKMDIANYQVHEVLIDNGSSVDIIFIDVLIKMELGNIKLKLV</sequence>
<dbReference type="RefSeq" id="XP_011072309.1">
    <property type="nucleotide sequence ID" value="XM_011074007.1"/>
</dbReference>
<accession>A0A6I9SXG1</accession>
<protein>
    <submittedName>
        <fullName evidence="3">Uncharacterized protein LOC105157596</fullName>
    </submittedName>
</protein>
<dbReference type="PANTHER" id="PTHR33240:SF15">
    <property type="entry name" value="GAG-PRO-LIKE PROTEIN"/>
    <property type="match status" value="1"/>
</dbReference>
<evidence type="ECO:0000256" key="1">
    <source>
        <dbReference type="SAM" id="MobiDB-lite"/>
    </source>
</evidence>
<dbReference type="InParanoid" id="A0A6I9SXG1"/>